<dbReference type="PANTHER" id="PTHR43311">
    <property type="entry name" value="GLUTAMATE--TRNA LIGASE"/>
    <property type="match status" value="1"/>
</dbReference>
<dbReference type="GO" id="GO:0008270">
    <property type="term" value="F:zinc ion binding"/>
    <property type="evidence" value="ECO:0007669"/>
    <property type="project" value="UniProtKB-UniRule"/>
</dbReference>
<gene>
    <name evidence="10" type="primary">gluQRS</name>
    <name evidence="7" type="synonym">gluQ</name>
    <name evidence="10" type="ORF">INR99_09710</name>
</gene>
<keyword evidence="5 7" id="KW-0067">ATP-binding</keyword>
<feature type="binding site" evidence="7">
    <location>
        <position position="53"/>
    </location>
    <ligand>
        <name>L-glutamate</name>
        <dbReference type="ChEBI" id="CHEBI:29985"/>
    </ligand>
</feature>
<keyword evidence="1 7" id="KW-0436">Ligase</keyword>
<feature type="binding site" evidence="7">
    <location>
        <begin position="17"/>
        <end position="21"/>
    </location>
    <ligand>
        <name>L-glutamate</name>
        <dbReference type="ChEBI" id="CHEBI:29985"/>
    </ligand>
</feature>
<evidence type="ECO:0000256" key="5">
    <source>
        <dbReference type="ARBA" id="ARBA00022840"/>
    </source>
</evidence>
<feature type="binding site" evidence="7">
    <location>
        <position position="133"/>
    </location>
    <ligand>
        <name>Zn(2+)</name>
        <dbReference type="ChEBI" id="CHEBI:29105"/>
    </ligand>
</feature>
<dbReference type="Gene3D" id="3.40.50.620">
    <property type="entry name" value="HUPs"/>
    <property type="match status" value="1"/>
</dbReference>
<dbReference type="HAMAP" id="MF_01428">
    <property type="entry name" value="Glu_Q_tRNA_synth"/>
    <property type="match status" value="1"/>
</dbReference>
<keyword evidence="4 7" id="KW-0862">Zinc</keyword>
<dbReference type="Proteomes" id="UP000604481">
    <property type="component" value="Unassembled WGS sequence"/>
</dbReference>
<dbReference type="FunFam" id="3.40.50.620:FF:000093">
    <property type="entry name" value="Glutamyl-Q tRNA(Asp) synthetase"/>
    <property type="match status" value="1"/>
</dbReference>
<feature type="short sequence motif" description="'KMSKS' region" evidence="7">
    <location>
        <begin position="243"/>
        <end position="247"/>
    </location>
</feature>
<evidence type="ECO:0000313" key="11">
    <source>
        <dbReference type="Proteomes" id="UP000604481"/>
    </source>
</evidence>
<reference evidence="10 11" key="1">
    <citation type="submission" date="2020-10" db="EMBL/GenBank/DDBJ databases">
        <title>The genome sequence of Chitinilyticum litopenaei 4Y14.</title>
        <authorList>
            <person name="Liu Y."/>
        </authorList>
    </citation>
    <scope>NUCLEOTIDE SEQUENCE [LARGE SCALE GENOMIC DNA]</scope>
    <source>
        <strain evidence="10 11">4Y14</strain>
    </source>
</reference>
<dbReference type="NCBIfam" id="NF004314">
    <property type="entry name" value="PRK05710.1-3"/>
    <property type="match status" value="1"/>
</dbReference>
<evidence type="ECO:0000313" key="10">
    <source>
        <dbReference type="EMBL" id="MBE9609629.1"/>
    </source>
</evidence>
<evidence type="ECO:0000256" key="3">
    <source>
        <dbReference type="ARBA" id="ARBA00022741"/>
    </source>
</evidence>
<comment type="cofactor">
    <cofactor evidence="7">
        <name>Zn(2+)</name>
        <dbReference type="ChEBI" id="CHEBI:29105"/>
    </cofactor>
    <text evidence="7">Binds 1 zinc ion per subunit.</text>
</comment>
<evidence type="ECO:0000256" key="1">
    <source>
        <dbReference type="ARBA" id="ARBA00022598"/>
    </source>
</evidence>
<dbReference type="EMBL" id="JADFUA010000005">
    <property type="protein sequence ID" value="MBE9609629.1"/>
    <property type="molecule type" value="Genomic_DNA"/>
</dbReference>
<dbReference type="NCBIfam" id="TIGR03838">
    <property type="entry name" value="queuosine_YadB"/>
    <property type="match status" value="1"/>
</dbReference>
<dbReference type="PANTHER" id="PTHR43311:SF1">
    <property type="entry name" value="GLUTAMYL-Q TRNA(ASP) SYNTHETASE"/>
    <property type="match status" value="1"/>
</dbReference>
<evidence type="ECO:0000256" key="7">
    <source>
        <dbReference type="HAMAP-Rule" id="MF_01428"/>
    </source>
</evidence>
<feature type="binding site" evidence="7">
    <location>
        <position position="111"/>
    </location>
    <ligand>
        <name>Zn(2+)</name>
        <dbReference type="ChEBI" id="CHEBI:29105"/>
    </ligand>
</feature>
<dbReference type="Pfam" id="PF00749">
    <property type="entry name" value="tRNA-synt_1c"/>
    <property type="match status" value="1"/>
</dbReference>
<dbReference type="RefSeq" id="WP_194116159.1">
    <property type="nucleotide sequence ID" value="NZ_JADFUA010000005.1"/>
</dbReference>
<feature type="binding site" evidence="7">
    <location>
        <position position="246"/>
    </location>
    <ligand>
        <name>ATP</name>
        <dbReference type="ChEBI" id="CHEBI:30616"/>
    </ligand>
</feature>
<name>A0A8J7FP31_9NEIS</name>
<accession>A0A8J7FP31</accession>
<comment type="similarity">
    <text evidence="7">Belongs to the class-I aminoacyl-tRNA synthetase family. GluQ subfamily.</text>
</comment>
<dbReference type="GO" id="GO:0006424">
    <property type="term" value="P:glutamyl-tRNA aminoacylation"/>
    <property type="evidence" value="ECO:0007669"/>
    <property type="project" value="InterPro"/>
</dbReference>
<evidence type="ECO:0000256" key="2">
    <source>
        <dbReference type="ARBA" id="ARBA00022723"/>
    </source>
</evidence>
<dbReference type="AlphaFoldDB" id="A0A8J7FP31"/>
<comment type="function">
    <text evidence="7">Catalyzes the tRNA-independent activation of glutamate in presence of ATP and the subsequent transfer of glutamate onto a tRNA(Asp). Glutamate is transferred on the 2-amino-5-(4,5-dihydroxy-2-cyclopenten-1-yl) moiety of the queuosine in the wobble position of the QUC anticodon.</text>
</comment>
<feature type="binding site" evidence="7">
    <location>
        <position position="205"/>
    </location>
    <ligand>
        <name>L-glutamate</name>
        <dbReference type="ChEBI" id="CHEBI:29985"/>
    </ligand>
</feature>
<dbReference type="InterPro" id="IPR020058">
    <property type="entry name" value="Glu/Gln-tRNA-synth_Ib_cat-dom"/>
</dbReference>
<organism evidence="10 11">
    <name type="scientific">Chitinilyticum piscinae</name>
    <dbReference type="NCBI Taxonomy" id="2866724"/>
    <lineage>
        <taxon>Bacteria</taxon>
        <taxon>Pseudomonadati</taxon>
        <taxon>Pseudomonadota</taxon>
        <taxon>Betaproteobacteria</taxon>
        <taxon>Neisseriales</taxon>
        <taxon>Chitinibacteraceae</taxon>
        <taxon>Chitinilyticum</taxon>
    </lineage>
</organism>
<evidence type="ECO:0000256" key="6">
    <source>
        <dbReference type="ARBA" id="ARBA00023146"/>
    </source>
</evidence>
<keyword evidence="2 7" id="KW-0479">Metal-binding</keyword>
<dbReference type="PRINTS" id="PR00987">
    <property type="entry name" value="TRNASYNTHGLU"/>
</dbReference>
<keyword evidence="3 7" id="KW-0547">Nucleotide-binding</keyword>
<dbReference type="InterPro" id="IPR000924">
    <property type="entry name" value="Glu/Gln-tRNA-synth"/>
</dbReference>
<keyword evidence="6 7" id="KW-0030">Aminoacyl-tRNA synthetase</keyword>
<dbReference type="InterPro" id="IPR022380">
    <property type="entry name" value="Glu-Q_tRNA(Asp)_Synthase"/>
</dbReference>
<proteinExistence type="inferred from homology"/>
<evidence type="ECO:0000259" key="9">
    <source>
        <dbReference type="Pfam" id="PF00749"/>
    </source>
</evidence>
<feature type="domain" description="Glutamyl/glutaminyl-tRNA synthetase class Ib catalytic" evidence="9">
    <location>
        <begin position="17"/>
        <end position="248"/>
    </location>
</feature>
<dbReference type="InterPro" id="IPR014729">
    <property type="entry name" value="Rossmann-like_a/b/a_fold"/>
</dbReference>
<keyword evidence="11" id="KW-1185">Reference proteome</keyword>
<dbReference type="EC" id="6.1.1.-" evidence="7"/>
<feature type="short sequence motif" description="'HIGH' region" evidence="7">
    <location>
        <begin position="20"/>
        <end position="30"/>
    </location>
</feature>
<dbReference type="GO" id="GO:0005829">
    <property type="term" value="C:cytosol"/>
    <property type="evidence" value="ECO:0007669"/>
    <property type="project" value="TreeGrafter"/>
</dbReference>
<dbReference type="SUPFAM" id="SSF52374">
    <property type="entry name" value="Nucleotidylyl transferase"/>
    <property type="match status" value="1"/>
</dbReference>
<dbReference type="InterPro" id="IPR049940">
    <property type="entry name" value="GluQ/Sye"/>
</dbReference>
<dbReference type="GO" id="GO:0005524">
    <property type="term" value="F:ATP binding"/>
    <property type="evidence" value="ECO:0007669"/>
    <property type="project" value="UniProtKB-KW"/>
</dbReference>
<keyword evidence="8" id="KW-0648">Protein biosynthesis</keyword>
<feature type="binding site" evidence="7">
    <location>
        <position position="129"/>
    </location>
    <ligand>
        <name>Zn(2+)</name>
        <dbReference type="ChEBI" id="CHEBI:29105"/>
    </ligand>
</feature>
<feature type="binding site" evidence="7">
    <location>
        <position position="187"/>
    </location>
    <ligand>
        <name>L-glutamate</name>
        <dbReference type="ChEBI" id="CHEBI:29985"/>
    </ligand>
</feature>
<protein>
    <recommendedName>
        <fullName evidence="7">Glutamyl-Q tRNA(Asp) synthetase</fullName>
        <shortName evidence="7">Glu-Q-RSs</shortName>
        <ecNumber evidence="7">6.1.1.-</ecNumber>
    </recommendedName>
</protein>
<evidence type="ECO:0000256" key="8">
    <source>
        <dbReference type="RuleBase" id="RU363037"/>
    </source>
</evidence>
<dbReference type="GO" id="GO:0004818">
    <property type="term" value="F:glutamate-tRNA ligase activity"/>
    <property type="evidence" value="ECO:0007669"/>
    <property type="project" value="TreeGrafter"/>
</dbReference>
<feature type="binding site" evidence="7">
    <location>
        <position position="109"/>
    </location>
    <ligand>
        <name>Zn(2+)</name>
        <dbReference type="ChEBI" id="CHEBI:29105"/>
    </ligand>
</feature>
<evidence type="ECO:0000256" key="4">
    <source>
        <dbReference type="ARBA" id="ARBA00022833"/>
    </source>
</evidence>
<dbReference type="GO" id="GO:0006400">
    <property type="term" value="P:tRNA modification"/>
    <property type="evidence" value="ECO:0007669"/>
    <property type="project" value="InterPro"/>
</dbReference>
<comment type="caution">
    <text evidence="10">The sequence shown here is derived from an EMBL/GenBank/DDBJ whole genome shotgun (WGS) entry which is preliminary data.</text>
</comment>
<sequence length="317" mass="34612">MGAPSAAEGGASGYVGRFAPSPTGELHIGSLLTAVASYLDARSHGGKWLLRIEDLDPPREVPGVAERMIATLQRYGFVWDGEIVWQSHRHGRYADIMDELLERGLAYPCHCSRSKIKAAGLLAVDGWRYPGFCRDAGLQLATDLAVRLRVPVGCVEYLDRLQGRQSQELAADVGDFVLRRADGCWAYQLAVVVDDADCGVNQIVRGADLLDSTPRQIYLQRILGFGEPHYLHLPVLVNSAGEKLSKQTLAPPLPEGGETNLLVLVLQLLGQNPPAGAQLWGLSGLWEWAVAHWTVSKIPHCKAISVEYDPKSGYKIL</sequence>